<feature type="domain" description="Ketoreductase" evidence="3">
    <location>
        <begin position="29"/>
        <end position="228"/>
    </location>
</feature>
<dbReference type="PANTHER" id="PTHR43639:SF1">
    <property type="entry name" value="SHORT-CHAIN DEHYDROGENASE_REDUCTASE FAMILY PROTEIN"/>
    <property type="match status" value="1"/>
</dbReference>
<evidence type="ECO:0000313" key="5">
    <source>
        <dbReference type="Proteomes" id="UP000606194"/>
    </source>
</evidence>
<evidence type="ECO:0000256" key="2">
    <source>
        <dbReference type="ARBA" id="ARBA00023002"/>
    </source>
</evidence>
<dbReference type="SMART" id="SM00822">
    <property type="entry name" value="PKS_KR"/>
    <property type="match status" value="1"/>
</dbReference>
<reference evidence="4" key="2">
    <citation type="submission" date="2020-09" db="EMBL/GenBank/DDBJ databases">
        <authorList>
            <person name="Sun Q."/>
            <person name="Ohkuma M."/>
        </authorList>
    </citation>
    <scope>NUCLEOTIDE SEQUENCE</scope>
    <source>
        <strain evidence="4">JCM 4386</strain>
    </source>
</reference>
<evidence type="ECO:0000256" key="1">
    <source>
        <dbReference type="ARBA" id="ARBA00006484"/>
    </source>
</evidence>
<dbReference type="Proteomes" id="UP000606194">
    <property type="component" value="Unassembled WGS sequence"/>
</dbReference>
<dbReference type="PROSITE" id="PS00061">
    <property type="entry name" value="ADH_SHORT"/>
    <property type="match status" value="1"/>
</dbReference>
<name>A0A918G1T6_9ACTN</name>
<reference evidence="4" key="1">
    <citation type="journal article" date="2014" name="Int. J. Syst. Evol. Microbiol.">
        <title>Complete genome sequence of Corynebacterium casei LMG S-19264T (=DSM 44701T), isolated from a smear-ripened cheese.</title>
        <authorList>
            <consortium name="US DOE Joint Genome Institute (JGI-PGF)"/>
            <person name="Walter F."/>
            <person name="Albersmeier A."/>
            <person name="Kalinowski J."/>
            <person name="Ruckert C."/>
        </authorList>
    </citation>
    <scope>NUCLEOTIDE SEQUENCE</scope>
    <source>
        <strain evidence="4">JCM 4386</strain>
    </source>
</reference>
<dbReference type="SUPFAM" id="SSF51735">
    <property type="entry name" value="NAD(P)-binding Rossmann-fold domains"/>
    <property type="match status" value="1"/>
</dbReference>
<gene>
    <name evidence="4" type="primary">fabG</name>
    <name evidence="4" type="ORF">GCM10010269_62570</name>
</gene>
<accession>A0A918G1T6</accession>
<dbReference type="InterPro" id="IPR057326">
    <property type="entry name" value="KR_dom"/>
</dbReference>
<dbReference type="InterPro" id="IPR036291">
    <property type="entry name" value="NAD(P)-bd_dom_sf"/>
</dbReference>
<proteinExistence type="inferred from homology"/>
<dbReference type="EMBL" id="BMTL01000031">
    <property type="protein sequence ID" value="GGS14879.1"/>
    <property type="molecule type" value="Genomic_DNA"/>
</dbReference>
<dbReference type="InterPro" id="IPR020904">
    <property type="entry name" value="Sc_DH/Rdtase_CS"/>
</dbReference>
<comment type="similarity">
    <text evidence="1">Belongs to the short-chain dehydrogenases/reductases (SDR) family.</text>
</comment>
<dbReference type="AlphaFoldDB" id="A0A918G1T6"/>
<evidence type="ECO:0000313" key="4">
    <source>
        <dbReference type="EMBL" id="GGS14879.1"/>
    </source>
</evidence>
<dbReference type="PRINTS" id="PR00080">
    <property type="entry name" value="SDRFAMILY"/>
</dbReference>
<dbReference type="FunFam" id="3.40.50.720:FF:000084">
    <property type="entry name" value="Short-chain dehydrogenase reductase"/>
    <property type="match status" value="1"/>
</dbReference>
<dbReference type="PRINTS" id="PR00081">
    <property type="entry name" value="GDHRDH"/>
</dbReference>
<dbReference type="Pfam" id="PF13561">
    <property type="entry name" value="adh_short_C2"/>
    <property type="match status" value="1"/>
</dbReference>
<dbReference type="PANTHER" id="PTHR43639">
    <property type="entry name" value="OXIDOREDUCTASE, SHORT-CHAIN DEHYDROGENASE/REDUCTASE FAMILY (AFU_ORTHOLOGUE AFUA_5G02870)"/>
    <property type="match status" value="1"/>
</dbReference>
<dbReference type="Gene3D" id="3.40.50.720">
    <property type="entry name" value="NAD(P)-binding Rossmann-like Domain"/>
    <property type="match status" value="1"/>
</dbReference>
<keyword evidence="5" id="KW-1185">Reference proteome</keyword>
<protein>
    <submittedName>
        <fullName evidence="4">3-oxoacyl-ACP reductase</fullName>
    </submittedName>
</protein>
<keyword evidence="2" id="KW-0560">Oxidoreductase</keyword>
<comment type="caution">
    <text evidence="4">The sequence shown here is derived from an EMBL/GenBank/DDBJ whole genome shotgun (WGS) entry which is preliminary data.</text>
</comment>
<sequence>MSPDARSDSRQLPLVGPAMLDGMNRLEGNVALITGGSRGIGAATALRLAEEGADIVVTYENSSERAAEVVEQVKARGRRGLAIQADSAVPQALTAAVDEAAATFGRLDILVNNAGVFLVGPLDDLGPAEIDRTLAVNVRAPLVASQAAARHMGEGGRIISIGSNVAERAPFPGLALYAMSKTALVGMAKGLARELGPRGITVNVVHPGPTDTDANPADGPNAETIAGLTAVGRYAAAAEIAATVAHLASVDGRYITGASVHVDGGFTA</sequence>
<evidence type="ECO:0000259" key="3">
    <source>
        <dbReference type="SMART" id="SM00822"/>
    </source>
</evidence>
<organism evidence="4 5">
    <name type="scientific">Streptomyces humidus</name>
    <dbReference type="NCBI Taxonomy" id="52259"/>
    <lineage>
        <taxon>Bacteria</taxon>
        <taxon>Bacillati</taxon>
        <taxon>Actinomycetota</taxon>
        <taxon>Actinomycetes</taxon>
        <taxon>Kitasatosporales</taxon>
        <taxon>Streptomycetaceae</taxon>
        <taxon>Streptomyces</taxon>
    </lineage>
</organism>
<dbReference type="InterPro" id="IPR002347">
    <property type="entry name" value="SDR_fam"/>
</dbReference>
<dbReference type="GO" id="GO:0016491">
    <property type="term" value="F:oxidoreductase activity"/>
    <property type="evidence" value="ECO:0007669"/>
    <property type="project" value="UniProtKB-KW"/>
</dbReference>